<evidence type="ECO:0000313" key="3">
    <source>
        <dbReference type="Proteomes" id="UP000242864"/>
    </source>
</evidence>
<dbReference type="Gene3D" id="3.90.180.10">
    <property type="entry name" value="Medium-chain alcohol dehydrogenases, catalytic domain"/>
    <property type="match status" value="1"/>
</dbReference>
<dbReference type="Pfam" id="PF00107">
    <property type="entry name" value="ADH_zinc_N"/>
    <property type="match status" value="1"/>
</dbReference>
<dbReference type="SMART" id="SM00829">
    <property type="entry name" value="PKS_ER"/>
    <property type="match status" value="1"/>
</dbReference>
<dbReference type="KEGG" id="slz:B5P37_03935"/>
<dbReference type="GO" id="GO:0043957">
    <property type="term" value="F:acryloyl-CoA reductase (NADPH) activity"/>
    <property type="evidence" value="ECO:0007669"/>
    <property type="project" value="TreeGrafter"/>
</dbReference>
<proteinExistence type="predicted"/>
<evidence type="ECO:0000313" key="2">
    <source>
        <dbReference type="EMBL" id="ARJ50520.1"/>
    </source>
</evidence>
<protein>
    <submittedName>
        <fullName evidence="2">Oxidoreductase</fullName>
    </submittedName>
</protein>
<dbReference type="InterPro" id="IPR013154">
    <property type="entry name" value="ADH-like_N"/>
</dbReference>
<keyword evidence="3" id="KW-1185">Reference proteome</keyword>
<accession>A0AAC9WIW0</accession>
<dbReference type="PANTHER" id="PTHR43677">
    <property type="entry name" value="SHORT-CHAIN DEHYDROGENASE/REDUCTASE"/>
    <property type="match status" value="1"/>
</dbReference>
<dbReference type="SUPFAM" id="SSF50129">
    <property type="entry name" value="GroES-like"/>
    <property type="match status" value="1"/>
</dbReference>
<reference evidence="2 3" key="1">
    <citation type="submission" date="2017-04" db="EMBL/GenBank/DDBJ databases">
        <authorList>
            <person name="Veseli I.A."/>
            <person name="Tang C."/>
            <person name="Pombert J.-F."/>
        </authorList>
    </citation>
    <scope>NUCLEOTIDE SEQUENCE [LARGE SCALE GENOMIC DNA]</scope>
    <source>
        <strain evidence="2 3">ATCC 700373</strain>
    </source>
</reference>
<dbReference type="EMBL" id="CP020773">
    <property type="protein sequence ID" value="ARJ50520.1"/>
    <property type="molecule type" value="Genomic_DNA"/>
</dbReference>
<dbReference type="InterPro" id="IPR020843">
    <property type="entry name" value="ER"/>
</dbReference>
<dbReference type="AlphaFoldDB" id="A0AAC9WIW0"/>
<dbReference type="Proteomes" id="UP000242864">
    <property type="component" value="Chromosome"/>
</dbReference>
<dbReference type="InterPro" id="IPR011032">
    <property type="entry name" value="GroES-like_sf"/>
</dbReference>
<name>A0AAC9WIW0_9STAP</name>
<dbReference type="NCBIfam" id="TIGR02823">
    <property type="entry name" value="oxido_YhdH"/>
    <property type="match status" value="1"/>
</dbReference>
<dbReference type="Gene3D" id="3.40.50.720">
    <property type="entry name" value="NAD(P)-binding Rossmann-like Domain"/>
    <property type="match status" value="1"/>
</dbReference>
<dbReference type="InterPro" id="IPR036291">
    <property type="entry name" value="NAD(P)-bd_dom_sf"/>
</dbReference>
<dbReference type="InterPro" id="IPR051397">
    <property type="entry name" value="Zn-ADH-like_protein"/>
</dbReference>
<dbReference type="PANTHER" id="PTHR43677:SF1">
    <property type="entry name" value="ACRYLYL-COA REDUCTASE ACUI-RELATED"/>
    <property type="match status" value="1"/>
</dbReference>
<dbReference type="Pfam" id="PF08240">
    <property type="entry name" value="ADH_N"/>
    <property type="match status" value="1"/>
</dbReference>
<dbReference type="InterPro" id="IPR013149">
    <property type="entry name" value="ADH-like_C"/>
</dbReference>
<dbReference type="InterPro" id="IPR014188">
    <property type="entry name" value="Acrylyl-CoA_reductase_AcuI"/>
</dbReference>
<organism evidence="2 3">
    <name type="scientific">Staphylococcus lutrae</name>
    <dbReference type="NCBI Taxonomy" id="155085"/>
    <lineage>
        <taxon>Bacteria</taxon>
        <taxon>Bacillati</taxon>
        <taxon>Bacillota</taxon>
        <taxon>Bacilli</taxon>
        <taxon>Bacillales</taxon>
        <taxon>Staphylococcaceae</taxon>
        <taxon>Staphylococcus</taxon>
    </lineage>
</organism>
<sequence length="332" mass="36155">MTNTFKAFRVTHDDTQLSGEFTELTIDALSEGDVTIRVHYSSINYKDVLAAQSHNKIIRKYPIIPGIDLAGVVIASQHPSFKKGDKVIATGYDLGVKHDGGFSEVARVNGEWLVPLPEQLTLEEAMILGTAGLTAAISIQLLEDNEVTCTQGPVLVRGATGGVGILSVMMLNEIGYQVIASSGQTQYYEQLQSLGAHTVIPRIESLSDKALAHPEWQAAIDPVGGATTAEVLKRIQPHGAVALSGNVSGAEFTSTVYPFILRGVRLLGADSVDFPMTRRQYLWQRLAKDLKPRQLHDIKTIIPFSALKSALERAQQHDFIGRIIVDLRSETS</sequence>
<gene>
    <name evidence="2" type="ORF">B5P37_03935</name>
</gene>
<evidence type="ECO:0000259" key="1">
    <source>
        <dbReference type="SMART" id="SM00829"/>
    </source>
</evidence>
<dbReference type="RefSeq" id="WP_085236998.1">
    <property type="nucleotide sequence ID" value="NZ_CP020773.1"/>
</dbReference>
<dbReference type="SUPFAM" id="SSF51735">
    <property type="entry name" value="NAD(P)-binding Rossmann-fold domains"/>
    <property type="match status" value="1"/>
</dbReference>
<feature type="domain" description="Enoyl reductase (ER)" evidence="1">
    <location>
        <begin position="19"/>
        <end position="325"/>
    </location>
</feature>